<comment type="similarity">
    <text evidence="1 10">Belongs to the ribonucleoside diphosphate reductase large chain family.</text>
</comment>
<dbReference type="Pfam" id="PF02867">
    <property type="entry name" value="Ribonuc_red_lgC"/>
    <property type="match status" value="1"/>
</dbReference>
<dbReference type="NCBIfam" id="TIGR02506">
    <property type="entry name" value="NrdE_NrdA"/>
    <property type="match status" value="1"/>
</dbReference>
<dbReference type="InterPro" id="IPR039718">
    <property type="entry name" value="Rrm1"/>
</dbReference>
<evidence type="ECO:0000256" key="2">
    <source>
        <dbReference type="ARBA" id="ARBA00012274"/>
    </source>
</evidence>
<evidence type="ECO:0000256" key="8">
    <source>
        <dbReference type="ARBA" id="ARBA00023157"/>
    </source>
</evidence>
<dbReference type="Gene3D" id="3.20.70.20">
    <property type="match status" value="1"/>
</dbReference>
<evidence type="ECO:0000256" key="6">
    <source>
        <dbReference type="ARBA" id="ARBA00023002"/>
    </source>
</evidence>
<dbReference type="PRINTS" id="PR01183">
    <property type="entry name" value="RIBORDTASEM1"/>
</dbReference>
<evidence type="ECO:0000256" key="10">
    <source>
        <dbReference type="RuleBase" id="RU003410"/>
    </source>
</evidence>
<keyword evidence="4" id="KW-0547">Nucleotide-binding</keyword>
<name>A0AAX3H3H2_CLODI</name>
<dbReference type="SUPFAM" id="SSF51998">
    <property type="entry name" value="PFL-like glycyl radical enzymes"/>
    <property type="match status" value="1"/>
</dbReference>
<comment type="catalytic activity">
    <reaction evidence="9 10">
        <text>a 2'-deoxyribonucleoside 5'-diphosphate + [thioredoxin]-disulfide + H2O = a ribonucleoside 5'-diphosphate + [thioredoxin]-dithiol</text>
        <dbReference type="Rhea" id="RHEA:23252"/>
        <dbReference type="Rhea" id="RHEA-COMP:10698"/>
        <dbReference type="Rhea" id="RHEA-COMP:10700"/>
        <dbReference type="ChEBI" id="CHEBI:15377"/>
        <dbReference type="ChEBI" id="CHEBI:29950"/>
        <dbReference type="ChEBI" id="CHEBI:50058"/>
        <dbReference type="ChEBI" id="CHEBI:57930"/>
        <dbReference type="ChEBI" id="CHEBI:73316"/>
        <dbReference type="EC" id="1.17.4.1"/>
    </reaction>
</comment>
<dbReference type="GO" id="GO:0009263">
    <property type="term" value="P:deoxyribonucleotide biosynthetic process"/>
    <property type="evidence" value="ECO:0007669"/>
    <property type="project" value="UniProtKB-KW"/>
</dbReference>
<evidence type="ECO:0000256" key="3">
    <source>
        <dbReference type="ARBA" id="ARBA00022533"/>
    </source>
</evidence>
<dbReference type="InterPro" id="IPR026459">
    <property type="entry name" value="RNR_1b_NrdE"/>
</dbReference>
<keyword evidence="8" id="KW-1015">Disulfide bond</keyword>
<dbReference type="InterPro" id="IPR008926">
    <property type="entry name" value="RNR_R1-su_N"/>
</dbReference>
<keyword evidence="7 10" id="KW-0215">Deoxyribonucleotide synthesis</keyword>
<dbReference type="Pfam" id="PF00317">
    <property type="entry name" value="Ribonuc_red_lgN"/>
    <property type="match status" value="1"/>
</dbReference>
<dbReference type="Pfam" id="PF08343">
    <property type="entry name" value="RNR_N"/>
    <property type="match status" value="1"/>
</dbReference>
<dbReference type="InterPro" id="IPR013554">
    <property type="entry name" value="RNR_N"/>
</dbReference>
<sequence length="699" mass="79664">MNWIELNNQVIIKNEQGKYQLEKDREALSSYIEEFIQPKLRKFNNLEERLKYLIDEGYYSKEVINQYSMDFIKNIYEIIDKQKFEFQSYMSANKFYQNYALKSNDGKKILETYNDKVLIVALTLGNGNKDLVLNLADKIVKQEFQPATPTFLNAGRKRAGEMVSCFLLSVEDSTEGISYAISSSNHLSKIGGGVALNLSKLRASGESIKDIEGAAGGVVGVAKMLEQSFSYFNQMGARQGSGAVYLTVFHPDFELLMDTKKINADEKIRLATLSLGAIIPDKFMELAEKNEVAYAFYPHTVYKKYGVSLDEIEMNKWYDKLVNDNDIRKKEINPRQMLTKIAQMQQESGYPYVVYIDTANREHTLKDIGIIKMSNLCCEIFQYQTHSEIEGYGGKNEWGQDISCNLGSLNIANVMDNKTIESTVETAIRALSFVADSTDIKPVPTVSNSNSKSHSIGLGAMNLHGYLVRENILYTSDDAIDFSNVFFAMVRYYSIKASMKIAIEKNQTFEGFDKSEYAKGRNSKVLSKYYEQSYLPKSEKVKALFEGIYIPTKEDWTKLLDEVKEKGIYNAYLMAIAPTQSISYVQNSTSSIMPITEPVEVRTYGDSTTIYPMPFLTNDNILYYQSAYRMDMRKVIDLVATVQNHVDQGISTTLFVTDEKTTRDIARHYIYAYKKGLKSLYYTRTKMTRDTHECLVCSV</sequence>
<protein>
    <recommendedName>
        <fullName evidence="2 10">Ribonucleoside-diphosphate reductase</fullName>
        <ecNumber evidence="2 10">1.17.4.1</ecNumber>
    </recommendedName>
</protein>
<dbReference type="CDD" id="cd01679">
    <property type="entry name" value="RNR_I"/>
    <property type="match status" value="1"/>
</dbReference>
<dbReference type="SUPFAM" id="SSF48168">
    <property type="entry name" value="R1 subunit of ribonucleotide reductase, N-terminal domain"/>
    <property type="match status" value="1"/>
</dbReference>
<keyword evidence="6 10" id="KW-0560">Oxidoreductase</keyword>
<dbReference type="Proteomes" id="UP000346772">
    <property type="component" value="Unassembled WGS sequence"/>
</dbReference>
<evidence type="ECO:0000256" key="9">
    <source>
        <dbReference type="ARBA" id="ARBA00047754"/>
    </source>
</evidence>
<dbReference type="InterPro" id="IPR013346">
    <property type="entry name" value="NrdE_NrdA_C"/>
</dbReference>
<gene>
    <name evidence="12" type="primary">nrdE_2</name>
    <name evidence="12" type="ORF">SAMEA1710456_03156</name>
</gene>
<dbReference type="PROSITE" id="PS00089">
    <property type="entry name" value="RIBORED_LARGE"/>
    <property type="match status" value="1"/>
</dbReference>
<evidence type="ECO:0000259" key="11">
    <source>
        <dbReference type="PROSITE" id="PS00089"/>
    </source>
</evidence>
<evidence type="ECO:0000256" key="1">
    <source>
        <dbReference type="ARBA" id="ARBA00010406"/>
    </source>
</evidence>
<dbReference type="PANTHER" id="PTHR11573">
    <property type="entry name" value="RIBONUCLEOSIDE-DIPHOSPHATE REDUCTASE LARGE CHAIN"/>
    <property type="match status" value="1"/>
</dbReference>
<dbReference type="GO" id="GO:0005971">
    <property type="term" value="C:ribonucleoside-diphosphate reductase complex"/>
    <property type="evidence" value="ECO:0007669"/>
    <property type="project" value="TreeGrafter"/>
</dbReference>
<proteinExistence type="inferred from homology"/>
<dbReference type="Gene3D" id="1.10.1650.20">
    <property type="match status" value="1"/>
</dbReference>
<dbReference type="InterPro" id="IPR000788">
    <property type="entry name" value="RNR_lg_C"/>
</dbReference>
<reference evidence="12 13" key="1">
    <citation type="submission" date="2019-02" db="EMBL/GenBank/DDBJ databases">
        <authorList>
            <consortium name="Pathogen Informatics"/>
        </authorList>
    </citation>
    <scope>NUCLEOTIDE SEQUENCE [LARGE SCALE GENOMIC DNA]</scope>
    <source>
        <strain evidence="12 13">078GUE027</strain>
    </source>
</reference>
<evidence type="ECO:0000256" key="5">
    <source>
        <dbReference type="ARBA" id="ARBA00022840"/>
    </source>
</evidence>
<dbReference type="EC" id="1.17.4.1" evidence="2 10"/>
<feature type="domain" description="Ribonucleotide reductase large subunit" evidence="11">
    <location>
        <begin position="556"/>
        <end position="578"/>
    </location>
</feature>
<dbReference type="GO" id="GO:0004748">
    <property type="term" value="F:ribonucleoside-diphosphate reductase activity, thioredoxin disulfide as acceptor"/>
    <property type="evidence" value="ECO:0007669"/>
    <property type="project" value="UniProtKB-EC"/>
</dbReference>
<evidence type="ECO:0000313" key="12">
    <source>
        <dbReference type="EMBL" id="VFD55621.1"/>
    </source>
</evidence>
<keyword evidence="3" id="KW-0021">Allosteric enzyme</keyword>
<evidence type="ECO:0000313" key="13">
    <source>
        <dbReference type="Proteomes" id="UP000346772"/>
    </source>
</evidence>
<dbReference type="AlphaFoldDB" id="A0AAX3H3H2"/>
<dbReference type="RefSeq" id="WP_003422595.1">
    <property type="nucleotide sequence ID" value="NZ_BEHB01000024.1"/>
</dbReference>
<dbReference type="InterPro" id="IPR013509">
    <property type="entry name" value="RNR_lsu_N"/>
</dbReference>
<dbReference type="EMBL" id="CAADAT010000023">
    <property type="protein sequence ID" value="VFD55621.1"/>
    <property type="molecule type" value="Genomic_DNA"/>
</dbReference>
<accession>A0AAX3H3H2</accession>
<dbReference type="PANTHER" id="PTHR11573:SF30">
    <property type="entry name" value="RIBONUCLEOSIDE-DIPHOSPHATE REDUCTASE 2 SUBUNIT ALPHA"/>
    <property type="match status" value="1"/>
</dbReference>
<dbReference type="GO" id="GO:0005524">
    <property type="term" value="F:ATP binding"/>
    <property type="evidence" value="ECO:0007669"/>
    <property type="project" value="UniProtKB-KW"/>
</dbReference>
<organism evidence="12 13">
    <name type="scientific">Clostridioides difficile</name>
    <name type="common">Peptoclostridium difficile</name>
    <dbReference type="NCBI Taxonomy" id="1496"/>
    <lineage>
        <taxon>Bacteria</taxon>
        <taxon>Bacillati</taxon>
        <taxon>Bacillota</taxon>
        <taxon>Clostridia</taxon>
        <taxon>Peptostreptococcales</taxon>
        <taxon>Peptostreptococcaceae</taxon>
        <taxon>Clostridioides</taxon>
    </lineage>
</organism>
<dbReference type="NCBIfam" id="TIGR04170">
    <property type="entry name" value="RNR_1b_NrdE"/>
    <property type="match status" value="1"/>
</dbReference>
<comment type="function">
    <text evidence="10">Provides the precursors necessary for DNA synthesis. Catalyzes the biosynthesis of deoxyribonucleotides from the corresponding ribonucleotides.</text>
</comment>
<evidence type="ECO:0000256" key="7">
    <source>
        <dbReference type="ARBA" id="ARBA00023116"/>
    </source>
</evidence>
<evidence type="ECO:0000256" key="4">
    <source>
        <dbReference type="ARBA" id="ARBA00022741"/>
    </source>
</evidence>
<keyword evidence="5" id="KW-0067">ATP-binding</keyword>
<comment type="caution">
    <text evidence="12">The sequence shown here is derived from an EMBL/GenBank/DDBJ whole genome shotgun (WGS) entry which is preliminary data.</text>
</comment>